<dbReference type="Proteomes" id="UP000430404">
    <property type="component" value="Unassembled WGS sequence"/>
</dbReference>
<accession>A0A653K3D5</accession>
<protein>
    <submittedName>
        <fullName evidence="1">Uncharacterized protein</fullName>
    </submittedName>
</protein>
<evidence type="ECO:0000313" key="1">
    <source>
        <dbReference type="EMBL" id="VXA54767.1"/>
    </source>
</evidence>
<dbReference type="AlphaFoldDB" id="A0A653K3D5"/>
<name>A0A653K3D5_9GAMM</name>
<gene>
    <name evidence="1" type="ORF">ACI8B_180233</name>
</gene>
<organism evidence="1 2">
    <name type="scientific">Acinetobacter proteolyticus</name>
    <dbReference type="NCBI Taxonomy" id="1776741"/>
    <lineage>
        <taxon>Bacteria</taxon>
        <taxon>Pseudomonadati</taxon>
        <taxon>Pseudomonadota</taxon>
        <taxon>Gammaproteobacteria</taxon>
        <taxon>Moraxellales</taxon>
        <taxon>Moraxellaceae</taxon>
        <taxon>Acinetobacter</taxon>
    </lineage>
</organism>
<sequence length="45" mass="5035">MILLLSIHTGIKIANLVLHFIELVLPQVFTQTSFNIVSMYGTCQS</sequence>
<dbReference type="EMBL" id="CABWKZ010000010">
    <property type="protein sequence ID" value="VXA54767.1"/>
    <property type="molecule type" value="Genomic_DNA"/>
</dbReference>
<evidence type="ECO:0000313" key="2">
    <source>
        <dbReference type="Proteomes" id="UP000430404"/>
    </source>
</evidence>
<reference evidence="1 2" key="1">
    <citation type="submission" date="2019-10" db="EMBL/GenBank/DDBJ databases">
        <authorList>
            <person name="Karimi E."/>
        </authorList>
    </citation>
    <scope>NUCLEOTIDE SEQUENCE [LARGE SCALE GENOMIC DNA]</scope>
    <source>
        <strain evidence="1">Acinetobacter sp. 8BE</strain>
    </source>
</reference>
<proteinExistence type="predicted"/>